<dbReference type="STRING" id="419475.A8A54_10060"/>
<keyword evidence="3" id="KW-0808">Transferase</keyword>
<evidence type="ECO:0000313" key="2">
    <source>
        <dbReference type="EMBL" id="NNV20295.1"/>
    </source>
</evidence>
<sequence length="272" mass="31262">MKSYIVNLDRAPERMTRMAQILRSQAIEFERFSAIDGRTFTPTDIENYRKQRQQGKPMTTGEIACAESHLAIFRMIVEREDDYAVVMEDDLHLSADAGRFLNSADWIPHGAELIKLETVGEPTIIKTKTISLDNDRKLVQLAHKHWGSGAYVISRDAARRVLRDYVAGLTPIDDYLFDPTVNDFKLWQMCPAIAVQDIILINGATPEISYLASEIEDGRKDALTSKSKKVGFFAVVKRETLRFVRKTRRRIHTFWGIRISRKIKRTVIMFKV</sequence>
<dbReference type="CDD" id="cd06532">
    <property type="entry name" value="Glyco_transf_25"/>
    <property type="match status" value="1"/>
</dbReference>
<dbReference type="Proteomes" id="UP000526233">
    <property type="component" value="Unassembled WGS sequence"/>
</dbReference>
<dbReference type="InterPro" id="IPR002654">
    <property type="entry name" value="Glyco_trans_25"/>
</dbReference>
<dbReference type="Pfam" id="PF01755">
    <property type="entry name" value="Glyco_transf_25"/>
    <property type="match status" value="1"/>
</dbReference>
<evidence type="ECO:0000259" key="1">
    <source>
        <dbReference type="Pfam" id="PF01755"/>
    </source>
</evidence>
<comment type="caution">
    <text evidence="3">The sequence shown here is derived from an EMBL/GenBank/DDBJ whole genome shotgun (WGS) entry which is preliminary data.</text>
</comment>
<organism evidence="3 4">
    <name type="scientific">Brucella pseudogrignonensis</name>
    <dbReference type="NCBI Taxonomy" id="419475"/>
    <lineage>
        <taxon>Bacteria</taxon>
        <taxon>Pseudomonadati</taxon>
        <taxon>Pseudomonadota</taxon>
        <taxon>Alphaproteobacteria</taxon>
        <taxon>Hyphomicrobiales</taxon>
        <taxon>Brucellaceae</taxon>
        <taxon>Brucella/Ochrobactrum group</taxon>
        <taxon>Brucella</taxon>
    </lineage>
</organism>
<dbReference type="GO" id="GO:0016740">
    <property type="term" value="F:transferase activity"/>
    <property type="evidence" value="ECO:0007669"/>
    <property type="project" value="UniProtKB-KW"/>
</dbReference>
<protein>
    <submittedName>
        <fullName evidence="3">Glycosyltransferase 25 family protein</fullName>
    </submittedName>
    <submittedName>
        <fullName evidence="2">Glycosyltransferase family 25 protein</fullName>
    </submittedName>
</protein>
<dbReference type="EMBL" id="PKQI01000001">
    <property type="protein sequence ID" value="NNV20295.1"/>
    <property type="molecule type" value="Genomic_DNA"/>
</dbReference>
<evidence type="ECO:0000313" key="4">
    <source>
        <dbReference type="Proteomes" id="UP000216188"/>
    </source>
</evidence>
<proteinExistence type="predicted"/>
<feature type="domain" description="Glycosyl transferase family 25" evidence="1">
    <location>
        <begin position="2"/>
        <end position="174"/>
    </location>
</feature>
<dbReference type="AlphaFoldDB" id="A0A256G7S1"/>
<gene>
    <name evidence="3" type="ORF">CEV34_3859</name>
    <name evidence="2" type="ORF">EHE22_07645</name>
</gene>
<dbReference type="EMBL" id="NNRM01000041">
    <property type="protein sequence ID" value="OYR23114.1"/>
    <property type="molecule type" value="Genomic_DNA"/>
</dbReference>
<accession>A0A256G7S1</accession>
<evidence type="ECO:0000313" key="5">
    <source>
        <dbReference type="Proteomes" id="UP000526233"/>
    </source>
</evidence>
<evidence type="ECO:0000313" key="3">
    <source>
        <dbReference type="EMBL" id="OYR23114.1"/>
    </source>
</evidence>
<reference evidence="2 5" key="2">
    <citation type="submission" date="2018-11" db="EMBL/GenBank/DDBJ databases">
        <title>Genome sequencing and analysis.</title>
        <authorList>
            <person name="Huang Y.-T."/>
        </authorList>
    </citation>
    <scope>NUCLEOTIDE SEQUENCE [LARGE SCALE GENOMIC DNA]</scope>
    <source>
        <strain evidence="2 5">SHIN</strain>
    </source>
</reference>
<keyword evidence="4" id="KW-1185">Reference proteome</keyword>
<name>A0A256G7S1_9HYPH</name>
<dbReference type="Proteomes" id="UP000216188">
    <property type="component" value="Unassembled WGS sequence"/>
</dbReference>
<reference evidence="3 4" key="1">
    <citation type="submission" date="2017-07" db="EMBL/GenBank/DDBJ databases">
        <title>Phylogenetic study on the rhizospheric bacterium Ochrobactrum sp. A44.</title>
        <authorList>
            <person name="Krzyzanowska D.M."/>
            <person name="Ossowicki A."/>
            <person name="Rajewska M."/>
            <person name="Maciag T."/>
            <person name="Kaczynski Z."/>
            <person name="Czerwicka M."/>
            <person name="Jafra S."/>
        </authorList>
    </citation>
    <scope>NUCLEOTIDE SEQUENCE [LARGE SCALE GENOMIC DNA]</scope>
    <source>
        <strain evidence="3 4">CCUG 30717</strain>
    </source>
</reference>
<dbReference type="RefSeq" id="WP_051063961.1">
    <property type="nucleotide sequence ID" value="NZ_CAXURC020000002.1"/>
</dbReference>